<gene>
    <name evidence="2" type="ORF">H9Y05_03110</name>
</gene>
<feature type="compositionally biased region" description="Basic and acidic residues" evidence="1">
    <location>
        <begin position="328"/>
        <end position="353"/>
    </location>
</feature>
<sequence>MLDNAYGDKRYELSNHLGNVLQVITDRKLPENDGTNHVAHYLADVVSYSDYFPYGMQMPGRNGNDGDGYRYGFQNQEIDDEIKGTGNSVNYKYRMHDPRLGRFFAVDPLASKYPYNSPYAFSENRLIDGIELEGLEVFIMRKGGNLYQSPLVGPYNQEIVKATAAASKSEYVGYYLGNQKTVTEARTPNHTPVNPKAASPAPQKQNSNDGADKMTDAAGKGLTIAESISKKTGTNLTTPVKVIDGTLNALEITEMASNVVDGVKDYTESGATQKLKKAGEDVTEFIGDAVADELIIQPHPIGKAVGALWYVSKFPILDVLEDIFGFKKQDSPPSETREEKSKRENIDNTRVDKSALAPSF</sequence>
<keyword evidence="3" id="KW-1185">Reference proteome</keyword>
<reference evidence="2" key="1">
    <citation type="submission" date="2020-09" db="EMBL/GenBank/DDBJ databases">
        <title>Taishania pollutisoli gen. nov., sp. nov., Isolated from Tetrabromobisphenol A-Contaminated Soil.</title>
        <authorList>
            <person name="Chen Q."/>
        </authorList>
    </citation>
    <scope>NUCLEOTIDE SEQUENCE</scope>
    <source>
        <strain evidence="2">CZZ-1</strain>
    </source>
</reference>
<organism evidence="2 3">
    <name type="scientific">Taishania pollutisoli</name>
    <dbReference type="NCBI Taxonomy" id="2766479"/>
    <lineage>
        <taxon>Bacteria</taxon>
        <taxon>Pseudomonadati</taxon>
        <taxon>Bacteroidota</taxon>
        <taxon>Flavobacteriia</taxon>
        <taxon>Flavobacteriales</taxon>
        <taxon>Crocinitomicaceae</taxon>
        <taxon>Taishania</taxon>
    </lineage>
</organism>
<feature type="region of interest" description="Disordered" evidence="1">
    <location>
        <begin position="328"/>
        <end position="360"/>
    </location>
</feature>
<feature type="compositionally biased region" description="Polar residues" evidence="1">
    <location>
        <begin position="183"/>
        <end position="192"/>
    </location>
</feature>
<comment type="caution">
    <text evidence="2">The sequence shown here is derived from an EMBL/GenBank/DDBJ whole genome shotgun (WGS) entry which is preliminary data.</text>
</comment>
<proteinExistence type="predicted"/>
<evidence type="ECO:0000256" key="1">
    <source>
        <dbReference type="SAM" id="MobiDB-lite"/>
    </source>
</evidence>
<protein>
    <recommendedName>
        <fullName evidence="4">RHS repeat-associated core domain-containing protein</fullName>
    </recommendedName>
</protein>
<dbReference type="AlphaFoldDB" id="A0A8J6TWT3"/>
<name>A0A8J6TWT3_9FLAO</name>
<evidence type="ECO:0000313" key="3">
    <source>
        <dbReference type="Proteomes" id="UP000652681"/>
    </source>
</evidence>
<accession>A0A8J6TWT3</accession>
<dbReference type="Proteomes" id="UP000652681">
    <property type="component" value="Unassembled WGS sequence"/>
</dbReference>
<dbReference type="EMBL" id="JACVEL010000002">
    <property type="protein sequence ID" value="MBC9811456.1"/>
    <property type="molecule type" value="Genomic_DNA"/>
</dbReference>
<feature type="region of interest" description="Disordered" evidence="1">
    <location>
        <begin position="183"/>
        <end position="215"/>
    </location>
</feature>
<dbReference type="Gene3D" id="2.180.10.10">
    <property type="entry name" value="RHS repeat-associated core"/>
    <property type="match status" value="1"/>
</dbReference>
<evidence type="ECO:0008006" key="4">
    <source>
        <dbReference type="Google" id="ProtNLM"/>
    </source>
</evidence>
<evidence type="ECO:0000313" key="2">
    <source>
        <dbReference type="EMBL" id="MBC9811456.1"/>
    </source>
</evidence>